<comment type="caution">
    <text evidence="3">The sequence shown here is derived from an EMBL/GenBank/DDBJ whole genome shotgun (WGS) entry which is preliminary data.</text>
</comment>
<feature type="compositionally biased region" description="Acidic residues" evidence="1">
    <location>
        <begin position="61"/>
        <end position="71"/>
    </location>
</feature>
<dbReference type="Pfam" id="PF00004">
    <property type="entry name" value="AAA"/>
    <property type="match status" value="1"/>
</dbReference>
<dbReference type="PANTHER" id="PTHR46411">
    <property type="entry name" value="FAMILY ATPASE, PUTATIVE-RELATED"/>
    <property type="match status" value="1"/>
</dbReference>
<dbReference type="PANTHER" id="PTHR46411:SF3">
    <property type="entry name" value="AAA+ ATPASE DOMAIN-CONTAINING PROTEIN"/>
    <property type="match status" value="1"/>
</dbReference>
<organism evidence="3 4">
    <name type="scientific">Rachicladosporium monterosium</name>
    <dbReference type="NCBI Taxonomy" id="1507873"/>
    <lineage>
        <taxon>Eukaryota</taxon>
        <taxon>Fungi</taxon>
        <taxon>Dikarya</taxon>
        <taxon>Ascomycota</taxon>
        <taxon>Pezizomycotina</taxon>
        <taxon>Dothideomycetes</taxon>
        <taxon>Dothideomycetidae</taxon>
        <taxon>Cladosporiales</taxon>
        <taxon>Cladosporiaceae</taxon>
        <taxon>Rachicladosporium</taxon>
    </lineage>
</organism>
<protein>
    <recommendedName>
        <fullName evidence="2">AAA+ ATPase domain-containing protein</fullName>
    </recommendedName>
</protein>
<feature type="compositionally biased region" description="Basic and acidic residues" evidence="1">
    <location>
        <begin position="829"/>
        <end position="839"/>
    </location>
</feature>
<gene>
    <name evidence="3" type="ORF">LTR32_003179</name>
</gene>
<feature type="region of interest" description="Disordered" evidence="1">
    <location>
        <begin position="797"/>
        <end position="839"/>
    </location>
</feature>
<feature type="region of interest" description="Disordered" evidence="1">
    <location>
        <begin position="45"/>
        <end position="105"/>
    </location>
</feature>
<dbReference type="InterPro" id="IPR054289">
    <property type="entry name" value="DUF7025"/>
</dbReference>
<evidence type="ECO:0000256" key="1">
    <source>
        <dbReference type="SAM" id="MobiDB-lite"/>
    </source>
</evidence>
<feature type="compositionally biased region" description="Basic and acidic residues" evidence="1">
    <location>
        <begin position="96"/>
        <end position="105"/>
    </location>
</feature>
<dbReference type="SUPFAM" id="SSF52540">
    <property type="entry name" value="P-loop containing nucleoside triphosphate hydrolases"/>
    <property type="match status" value="1"/>
</dbReference>
<dbReference type="SMART" id="SM00382">
    <property type="entry name" value="AAA"/>
    <property type="match status" value="1"/>
</dbReference>
<dbReference type="Pfam" id="PF22942">
    <property type="entry name" value="DUF7025"/>
    <property type="match status" value="1"/>
</dbReference>
<reference evidence="3 4" key="1">
    <citation type="submission" date="2023-08" db="EMBL/GenBank/DDBJ databases">
        <title>Black Yeasts Isolated from many extreme environments.</title>
        <authorList>
            <person name="Coleine C."/>
            <person name="Stajich J.E."/>
            <person name="Selbmann L."/>
        </authorList>
    </citation>
    <scope>NUCLEOTIDE SEQUENCE [LARGE SCALE GENOMIC DNA]</scope>
    <source>
        <strain evidence="3 4">CCFEE 5386</strain>
    </source>
</reference>
<dbReference type="EMBL" id="JAVRRR010000182">
    <property type="protein sequence ID" value="KAK5144993.1"/>
    <property type="molecule type" value="Genomic_DNA"/>
</dbReference>
<proteinExistence type="predicted"/>
<evidence type="ECO:0000313" key="4">
    <source>
        <dbReference type="Proteomes" id="UP001308179"/>
    </source>
</evidence>
<dbReference type="InterPro" id="IPR003959">
    <property type="entry name" value="ATPase_AAA_core"/>
</dbReference>
<feature type="domain" description="AAA+ ATPase" evidence="2">
    <location>
        <begin position="637"/>
        <end position="764"/>
    </location>
</feature>
<evidence type="ECO:0000313" key="3">
    <source>
        <dbReference type="EMBL" id="KAK5144993.1"/>
    </source>
</evidence>
<dbReference type="CDD" id="cd19481">
    <property type="entry name" value="RecA-like_protease"/>
    <property type="match status" value="1"/>
</dbReference>
<dbReference type="Gene3D" id="3.40.50.300">
    <property type="entry name" value="P-loop containing nucleotide triphosphate hydrolases"/>
    <property type="match status" value="1"/>
</dbReference>
<dbReference type="InterPro" id="IPR003593">
    <property type="entry name" value="AAA+_ATPase"/>
</dbReference>
<accession>A0ABR0L8A5</accession>
<dbReference type="InterPro" id="IPR027417">
    <property type="entry name" value="P-loop_NTPase"/>
</dbReference>
<evidence type="ECO:0000259" key="2">
    <source>
        <dbReference type="SMART" id="SM00382"/>
    </source>
</evidence>
<sequence>MSNPLDALVPPDEDHFFFTDDDEIDEETRIYRLALLRRIKRDREALNRQRRRKMARRDADSSSEPEGEGEADQVNGTTKVIAIVTPATTTDGKGGTPKEGEPEKEKLVKLDPEEIGKTFTTACRLRSIKATGAAGFAFAFGGFKYMPTHKALRQQQASEHSYHPHLFPGFTFVSPSVPATVLANTGVGMSVGYKNLYSGKEDKRGRFQWQTTIPEDLGKPAEDAESEKWAIIVRHVKTYHDPKKVLSVHSIVVQSPLLKELLKDVLAGYPGVTVGLKRLEFSGRFEPLIHRWPELVKSIKELRERTDSDDAKADERLKHAELLQELLATEFKDSIDSATDLKSQGVMTYEHLWTLFQPGSLVFSKQQSQDRIFRLHGSRYGQDRNGNPVYWLTCQYVDYDGTRWGTNKLNVCIPAYEGTRPITSLQTQPLDFHGDKTALIERLIERGGKVETLAGSHYRAYNGVGWRMGNMNVKEKYTVKGRVVIDTYGWNRFNPNMSVYVTALHVKDVPAAAGTGGGALAVGEYGGEDEYDDGFDSDDGGMPVDGFFADEEDEDNKRVTLSDEQKMICTPLVRGYALKEKLWLNFFVNAVQDIDFSSRAFDSLVLPRNQKELILGFTATQQSYRSQFDDVIEGKGRGIILLLCGPPGVGKTLTAESVAEEMKVPLYMMSAGDLGLDPRHVEAKLQGILDMCTRWNAILLLDEADVFLEERSLHELERNKLVSIFLRVLEYYEGIMFLTTNRVQTFDAAFQSRIHISLNYQELDTKSRKTVWKNFLAQHDLAQISARDRPPKALFSAAKTKPITNGHLEPTSSAPADQTDGPAAAEISPADKEKAEAEALHHKRTLPHEITEKDLSRLCDMSMNGRQIKNILKTAQLLASKRGEGLSYEHVKTVMEVTQHLHNSNQENERTKSSLFN</sequence>
<dbReference type="Proteomes" id="UP001308179">
    <property type="component" value="Unassembled WGS sequence"/>
</dbReference>
<name>A0ABR0L8A5_9PEZI</name>
<keyword evidence="4" id="KW-1185">Reference proteome</keyword>